<dbReference type="CDD" id="cd07023">
    <property type="entry name" value="S49_Sppa_N_C"/>
    <property type="match status" value="1"/>
</dbReference>
<dbReference type="PIRSF" id="PIRSF001217">
    <property type="entry name" value="Protease_4_SppA"/>
    <property type="match status" value="1"/>
</dbReference>
<dbReference type="InterPro" id="IPR004634">
    <property type="entry name" value="Pept_S49_pIV"/>
</dbReference>
<dbReference type="Pfam" id="PF01343">
    <property type="entry name" value="Peptidase_S49"/>
    <property type="match status" value="2"/>
</dbReference>
<dbReference type="AlphaFoldDB" id="A0A1H1DKC5"/>
<dbReference type="OrthoDB" id="9764363at2"/>
<dbReference type="GO" id="GO:0006465">
    <property type="term" value="P:signal peptide processing"/>
    <property type="evidence" value="ECO:0007669"/>
    <property type="project" value="InterPro"/>
</dbReference>
<dbReference type="InterPro" id="IPR047272">
    <property type="entry name" value="S49_SppA_C"/>
</dbReference>
<accession>A0A1H1DKC5</accession>
<dbReference type="Gene3D" id="3.90.226.10">
    <property type="entry name" value="2-enoyl-CoA Hydratase, Chain A, domain 1"/>
    <property type="match status" value="3"/>
</dbReference>
<dbReference type="InterPro" id="IPR004635">
    <property type="entry name" value="Pept_S49_SppA"/>
</dbReference>
<dbReference type="NCBIfam" id="TIGR00705">
    <property type="entry name" value="SppA_67K"/>
    <property type="match status" value="1"/>
</dbReference>
<dbReference type="RefSeq" id="WP_089756078.1">
    <property type="nucleotide sequence ID" value="NZ_FNKL01000003.1"/>
</dbReference>
<feature type="transmembrane region" description="Helical" evidence="8">
    <location>
        <begin position="12"/>
        <end position="32"/>
    </location>
</feature>
<dbReference type="SUPFAM" id="SSF52096">
    <property type="entry name" value="ClpP/crotonase"/>
    <property type="match status" value="2"/>
</dbReference>
<evidence type="ECO:0000259" key="9">
    <source>
        <dbReference type="Pfam" id="PF01343"/>
    </source>
</evidence>
<protein>
    <submittedName>
        <fullName evidence="10">Protease-4</fullName>
    </submittedName>
</protein>
<sequence>MKSFFKNVLANIVAIVILCAVFFFFFIMLLVFSSMSSDKTVTVKKNSVLTINLKTNIIDSPTEEQTGLFNVSNQKKNILIYDAIEAIYKAKDDDNIKGISIEADVLNAGITQIDDLRNAIQDFKKSGKFVYAYGNGVSQSAYYLGSVADQYYLNPSGMIELKGLATEVTFFKDFAEKYGIGIEVIRHGKFKSAVEPFIRNDISPENKEQLGTLLNDIWKNTSTKIAASRKIDTAQFRTVVDSLYGMIPELGLKYKLADKLIQKTEYDEIIKSKLSLKEKDKLNKISLSSYISSYAEGEKSGDRVAVLYASGSINNGDNYNDINSETYIKYIKDLQKDDKVKAVVFRINSPGGSANASDEILFELQQLKKTKPLVVSFGDYAASGGYYIAMAADKIYSEPNTLTGSIGVFGVIPYYKDIANKNGIRSDIVSTNANSQYYSALNGVTPYGVNLITKSVEGTYKRFVHFVTQNRKKTFEQIDNIGGGRVWSGVRAKQIGLVDELGTLNDAVKYAAQKASLKSYHVASYPKSMSPFEQIFKDFNEDDISARVIKNKIGNANYEILQQVIEKRKLQSEVKMEMPYQIKIN</sequence>
<evidence type="ECO:0000256" key="5">
    <source>
        <dbReference type="ARBA" id="ARBA00022825"/>
    </source>
</evidence>
<dbReference type="GO" id="GO:0016020">
    <property type="term" value="C:membrane"/>
    <property type="evidence" value="ECO:0007669"/>
    <property type="project" value="UniProtKB-SubCell"/>
</dbReference>
<evidence type="ECO:0000256" key="1">
    <source>
        <dbReference type="ARBA" id="ARBA00004370"/>
    </source>
</evidence>
<dbReference type="NCBIfam" id="TIGR00706">
    <property type="entry name" value="SppA_dom"/>
    <property type="match status" value="1"/>
</dbReference>
<comment type="similarity">
    <text evidence="2">Belongs to the peptidase S49 family.</text>
</comment>
<dbReference type="GO" id="GO:0008236">
    <property type="term" value="F:serine-type peptidase activity"/>
    <property type="evidence" value="ECO:0007669"/>
    <property type="project" value="UniProtKB-KW"/>
</dbReference>
<evidence type="ECO:0000256" key="2">
    <source>
        <dbReference type="ARBA" id="ARBA00008683"/>
    </source>
</evidence>
<keyword evidence="8" id="KW-0812">Transmembrane</keyword>
<keyword evidence="3 10" id="KW-0645">Protease</keyword>
<dbReference type="InterPro" id="IPR047217">
    <property type="entry name" value="S49_SppA_67K_type_N"/>
</dbReference>
<organism evidence="10 11">
    <name type="scientific">Chryseobacterium soldanellicola</name>
    <dbReference type="NCBI Taxonomy" id="311333"/>
    <lineage>
        <taxon>Bacteria</taxon>
        <taxon>Pseudomonadati</taxon>
        <taxon>Bacteroidota</taxon>
        <taxon>Flavobacteriia</taxon>
        <taxon>Flavobacteriales</taxon>
        <taxon>Weeksellaceae</taxon>
        <taxon>Chryseobacterium group</taxon>
        <taxon>Chryseobacterium</taxon>
    </lineage>
</organism>
<feature type="active site" description="Nucleophile" evidence="7">
    <location>
        <position position="383"/>
    </location>
</feature>
<evidence type="ECO:0000256" key="6">
    <source>
        <dbReference type="ARBA" id="ARBA00023136"/>
    </source>
</evidence>
<evidence type="ECO:0000313" key="10">
    <source>
        <dbReference type="EMBL" id="SDQ76877.1"/>
    </source>
</evidence>
<gene>
    <name evidence="10" type="ORF">SAMN05421664_2520</name>
</gene>
<dbReference type="Proteomes" id="UP000199627">
    <property type="component" value="Unassembled WGS sequence"/>
</dbReference>
<dbReference type="CDD" id="cd07018">
    <property type="entry name" value="S49_SppA_67K_type"/>
    <property type="match status" value="1"/>
</dbReference>
<comment type="subcellular location">
    <subcellularLocation>
        <location evidence="1">Membrane</location>
    </subcellularLocation>
</comment>
<dbReference type="InterPro" id="IPR002142">
    <property type="entry name" value="Peptidase_S49"/>
</dbReference>
<dbReference type="EMBL" id="FNKL01000003">
    <property type="protein sequence ID" value="SDQ76877.1"/>
    <property type="molecule type" value="Genomic_DNA"/>
</dbReference>
<evidence type="ECO:0000256" key="3">
    <source>
        <dbReference type="ARBA" id="ARBA00022670"/>
    </source>
</evidence>
<keyword evidence="6 8" id="KW-0472">Membrane</keyword>
<dbReference type="Gene3D" id="6.20.330.10">
    <property type="match status" value="1"/>
</dbReference>
<evidence type="ECO:0000256" key="4">
    <source>
        <dbReference type="ARBA" id="ARBA00022801"/>
    </source>
</evidence>
<proteinExistence type="inferred from homology"/>
<dbReference type="STRING" id="311333.SAMN05421664_2520"/>
<feature type="domain" description="Peptidase S49" evidence="9">
    <location>
        <begin position="123"/>
        <end position="263"/>
    </location>
</feature>
<dbReference type="PANTHER" id="PTHR33209:SF1">
    <property type="entry name" value="PEPTIDASE S49 DOMAIN-CONTAINING PROTEIN"/>
    <property type="match status" value="1"/>
</dbReference>
<keyword evidence="4" id="KW-0378">Hydrolase</keyword>
<evidence type="ECO:0000256" key="8">
    <source>
        <dbReference type="SAM" id="Phobius"/>
    </source>
</evidence>
<keyword evidence="5" id="KW-0720">Serine protease</keyword>
<reference evidence="11" key="1">
    <citation type="submission" date="2016-10" db="EMBL/GenBank/DDBJ databases">
        <authorList>
            <person name="Varghese N."/>
            <person name="Submissions S."/>
        </authorList>
    </citation>
    <scope>NUCLEOTIDE SEQUENCE [LARGE SCALE GENOMIC DNA]</scope>
    <source>
        <strain evidence="11">DSM 17072</strain>
    </source>
</reference>
<dbReference type="PANTHER" id="PTHR33209">
    <property type="entry name" value="PROTEASE 4"/>
    <property type="match status" value="1"/>
</dbReference>
<name>A0A1H1DKC5_9FLAO</name>
<evidence type="ECO:0000313" key="11">
    <source>
        <dbReference type="Proteomes" id="UP000199627"/>
    </source>
</evidence>
<keyword evidence="11" id="KW-1185">Reference proteome</keyword>
<feature type="domain" description="Peptidase S49" evidence="9">
    <location>
        <begin position="366"/>
        <end position="517"/>
    </location>
</feature>
<evidence type="ECO:0000256" key="7">
    <source>
        <dbReference type="PIRSR" id="PIRSR001217-1"/>
    </source>
</evidence>
<keyword evidence="8" id="KW-1133">Transmembrane helix</keyword>
<dbReference type="InterPro" id="IPR029045">
    <property type="entry name" value="ClpP/crotonase-like_dom_sf"/>
</dbReference>
<feature type="active site" description="Proton donor/acceptor" evidence="7">
    <location>
        <position position="191"/>
    </location>
</feature>